<dbReference type="Proteomes" id="UP001055879">
    <property type="component" value="Linkage Group LG15"/>
</dbReference>
<protein>
    <submittedName>
        <fullName evidence="1">Uncharacterized protein</fullName>
    </submittedName>
</protein>
<evidence type="ECO:0000313" key="1">
    <source>
        <dbReference type="EMBL" id="KAI3673051.1"/>
    </source>
</evidence>
<accession>A0ACB8XS91</accession>
<sequence length="114" mass="13185">MKRMKKRRPDRPLPLSSLLPQHKQNTTFAAIPLLPWNQWSALPTSSLAAITGILYLLGWPIILNILAYSLLDLLLLPWVLLKVLTHRCQCNSTQQVLRGHHHHICLWCLNSFYL</sequence>
<reference evidence="1 2" key="2">
    <citation type="journal article" date="2022" name="Mol. Ecol. Resour.">
        <title>The genomes of chicory, endive, great burdock and yacon provide insights into Asteraceae paleo-polyploidization history and plant inulin production.</title>
        <authorList>
            <person name="Fan W."/>
            <person name="Wang S."/>
            <person name="Wang H."/>
            <person name="Wang A."/>
            <person name="Jiang F."/>
            <person name="Liu H."/>
            <person name="Zhao H."/>
            <person name="Xu D."/>
            <person name="Zhang Y."/>
        </authorList>
    </citation>
    <scope>NUCLEOTIDE SEQUENCE [LARGE SCALE GENOMIC DNA]</scope>
    <source>
        <strain evidence="2">cv. Niubang</strain>
    </source>
</reference>
<name>A0ACB8XS91_ARCLA</name>
<gene>
    <name evidence="1" type="ORF">L6452_39161</name>
</gene>
<organism evidence="1 2">
    <name type="scientific">Arctium lappa</name>
    <name type="common">Greater burdock</name>
    <name type="synonym">Lappa major</name>
    <dbReference type="NCBI Taxonomy" id="4217"/>
    <lineage>
        <taxon>Eukaryota</taxon>
        <taxon>Viridiplantae</taxon>
        <taxon>Streptophyta</taxon>
        <taxon>Embryophyta</taxon>
        <taxon>Tracheophyta</taxon>
        <taxon>Spermatophyta</taxon>
        <taxon>Magnoliopsida</taxon>
        <taxon>eudicotyledons</taxon>
        <taxon>Gunneridae</taxon>
        <taxon>Pentapetalae</taxon>
        <taxon>asterids</taxon>
        <taxon>campanulids</taxon>
        <taxon>Asterales</taxon>
        <taxon>Asteraceae</taxon>
        <taxon>Carduoideae</taxon>
        <taxon>Cardueae</taxon>
        <taxon>Arctiinae</taxon>
        <taxon>Arctium</taxon>
    </lineage>
</organism>
<proteinExistence type="predicted"/>
<evidence type="ECO:0000313" key="2">
    <source>
        <dbReference type="Proteomes" id="UP001055879"/>
    </source>
</evidence>
<reference evidence="2" key="1">
    <citation type="journal article" date="2022" name="Mol. Ecol. Resour.">
        <title>The genomes of chicory, endive, great burdock and yacon provide insights into Asteraceae palaeo-polyploidization history and plant inulin production.</title>
        <authorList>
            <person name="Fan W."/>
            <person name="Wang S."/>
            <person name="Wang H."/>
            <person name="Wang A."/>
            <person name="Jiang F."/>
            <person name="Liu H."/>
            <person name="Zhao H."/>
            <person name="Xu D."/>
            <person name="Zhang Y."/>
        </authorList>
    </citation>
    <scope>NUCLEOTIDE SEQUENCE [LARGE SCALE GENOMIC DNA]</scope>
    <source>
        <strain evidence="2">cv. Niubang</strain>
    </source>
</reference>
<dbReference type="EMBL" id="CM042061">
    <property type="protein sequence ID" value="KAI3673051.1"/>
    <property type="molecule type" value="Genomic_DNA"/>
</dbReference>
<comment type="caution">
    <text evidence="1">The sequence shown here is derived from an EMBL/GenBank/DDBJ whole genome shotgun (WGS) entry which is preliminary data.</text>
</comment>
<keyword evidence="2" id="KW-1185">Reference proteome</keyword>